<dbReference type="InterPro" id="IPR001279">
    <property type="entry name" value="Metallo-B-lactamas"/>
</dbReference>
<organism evidence="3">
    <name type="scientific">Archaeoglobus fulgidus</name>
    <dbReference type="NCBI Taxonomy" id="2234"/>
    <lineage>
        <taxon>Archaea</taxon>
        <taxon>Methanobacteriati</taxon>
        <taxon>Methanobacteriota</taxon>
        <taxon>Archaeoglobi</taxon>
        <taxon>Archaeoglobales</taxon>
        <taxon>Archaeoglobaceae</taxon>
        <taxon>Archaeoglobus</taxon>
    </lineage>
</organism>
<reference evidence="3" key="1">
    <citation type="journal article" date="2020" name="mSystems">
        <title>Genome- and Community-Level Interaction Insights into Carbon Utilization and Element Cycling Functions of Hydrothermarchaeota in Hydrothermal Sediment.</title>
        <authorList>
            <person name="Zhou Z."/>
            <person name="Liu Y."/>
            <person name="Xu W."/>
            <person name="Pan J."/>
            <person name="Luo Z.H."/>
            <person name="Li M."/>
        </authorList>
    </citation>
    <scope>NUCLEOTIDE SEQUENCE [LARGE SCALE GENOMIC DNA]</scope>
    <source>
        <strain evidence="2">SpSt-12</strain>
        <strain evidence="3">SpSt-87</strain>
    </source>
</reference>
<evidence type="ECO:0000259" key="1">
    <source>
        <dbReference type="SMART" id="SM00849"/>
    </source>
</evidence>
<proteinExistence type="predicted"/>
<dbReference type="EMBL" id="DTLB01000052">
    <property type="protein sequence ID" value="HFW33121.1"/>
    <property type="molecule type" value="Genomic_DNA"/>
</dbReference>
<sequence>MYRIIEAPNSGKYPYSHSLFVGKSCIIDTGAGERLASLKPDYVLNTHWHEDHIAMNGIGKKVLAHHLDAEAIESYEEFRRRYGMGDLVKLFINFEFGRVDDVFEDGDEFEFDGVSVEVLHTPGHSAGHCCFIINNEAIFLGDVDLTSFGPWYGCMDCDLRDFVSSVKRLIKEVESREINLAIPSHGNLVYGKENIIRALHVYLESFCERDRKIKELAGSGIDPVGKGVIYRKIPEPKEIYLHFEKIMVEKHLTTSLDEFCQV</sequence>
<gene>
    <name evidence="2" type="ORF">ENN70_01440</name>
    <name evidence="3" type="ORF">ENW66_09290</name>
</gene>
<dbReference type="AlphaFoldDB" id="A0A7C3REJ3"/>
<dbReference type="PANTHER" id="PTHR23131">
    <property type="entry name" value="ENDORIBONUCLEASE LACTB2"/>
    <property type="match status" value="1"/>
</dbReference>
<accession>A0A7C3REJ3</accession>
<dbReference type="SUPFAM" id="SSF56281">
    <property type="entry name" value="Metallo-hydrolase/oxidoreductase"/>
    <property type="match status" value="1"/>
</dbReference>
<dbReference type="SMART" id="SM00849">
    <property type="entry name" value="Lactamase_B"/>
    <property type="match status" value="1"/>
</dbReference>
<dbReference type="GO" id="GO:0016787">
    <property type="term" value="F:hydrolase activity"/>
    <property type="evidence" value="ECO:0007669"/>
    <property type="project" value="UniProtKB-KW"/>
</dbReference>
<dbReference type="EMBL" id="DSCQ01000019">
    <property type="protein sequence ID" value="HET20777.1"/>
    <property type="molecule type" value="Genomic_DNA"/>
</dbReference>
<dbReference type="InterPro" id="IPR050662">
    <property type="entry name" value="Sec-metab_biosynth-thioest"/>
</dbReference>
<dbReference type="InterPro" id="IPR036866">
    <property type="entry name" value="RibonucZ/Hydroxyglut_hydro"/>
</dbReference>
<evidence type="ECO:0000313" key="2">
    <source>
        <dbReference type="EMBL" id="HET20777.1"/>
    </source>
</evidence>
<dbReference type="CDD" id="cd06262">
    <property type="entry name" value="metallo-hydrolase-like_MBL-fold"/>
    <property type="match status" value="1"/>
</dbReference>
<name>A0A7C3REJ3_ARCFL</name>
<dbReference type="Gene3D" id="3.60.15.10">
    <property type="entry name" value="Ribonuclease Z/Hydroxyacylglutathione hydrolase-like"/>
    <property type="match status" value="1"/>
</dbReference>
<keyword evidence="3" id="KW-0378">Hydrolase</keyword>
<evidence type="ECO:0000313" key="3">
    <source>
        <dbReference type="EMBL" id="HFW33121.1"/>
    </source>
</evidence>
<protein>
    <submittedName>
        <fullName evidence="3">MBL fold metallo-hydrolase</fullName>
    </submittedName>
</protein>
<dbReference type="Pfam" id="PF00753">
    <property type="entry name" value="Lactamase_B"/>
    <property type="match status" value="1"/>
</dbReference>
<feature type="domain" description="Metallo-beta-lactamase" evidence="1">
    <location>
        <begin position="15"/>
        <end position="185"/>
    </location>
</feature>
<comment type="caution">
    <text evidence="3">The sequence shown here is derived from an EMBL/GenBank/DDBJ whole genome shotgun (WGS) entry which is preliminary data.</text>
</comment>